<dbReference type="EMBL" id="JBBHLI010000005">
    <property type="protein sequence ID" value="MEK9501330.1"/>
    <property type="molecule type" value="Genomic_DNA"/>
</dbReference>
<dbReference type="InterPro" id="IPR055507">
    <property type="entry name" value="DUF7079"/>
</dbReference>
<feature type="domain" description="DUF7079" evidence="1">
    <location>
        <begin position="11"/>
        <end position="104"/>
    </location>
</feature>
<dbReference type="RefSeq" id="WP_405275947.1">
    <property type="nucleotide sequence ID" value="NZ_CP144380.1"/>
</dbReference>
<evidence type="ECO:0000313" key="2">
    <source>
        <dbReference type="EMBL" id="MEK9501330.1"/>
    </source>
</evidence>
<comment type="caution">
    <text evidence="2">The sequence shown here is derived from an EMBL/GenBank/DDBJ whole genome shotgun (WGS) entry which is preliminary data.</text>
</comment>
<evidence type="ECO:0000313" key="3">
    <source>
        <dbReference type="Proteomes" id="UP001484239"/>
    </source>
</evidence>
<sequence length="125" mass="14473">MRPPADDVDGRLPVWQALGELFLDTEPDIEHLTGVCAESPYSLSELDRILFRELWPALRANLYSPAGQWAGWNDDWLVARVLEKQRPGSARRWWLNPLKLYHLSHWFGIRRAIARQRGSRSPASQ</sequence>
<accession>A0ABU9E9A7</accession>
<protein>
    <recommendedName>
        <fullName evidence="1">DUF7079 domain-containing protein</fullName>
    </recommendedName>
</protein>
<dbReference type="Proteomes" id="UP001484239">
    <property type="component" value="Unassembled WGS sequence"/>
</dbReference>
<organism evidence="2 3">
    <name type="scientific">Gaopeijia maritima</name>
    <dbReference type="NCBI Taxonomy" id="3119007"/>
    <lineage>
        <taxon>Bacteria</taxon>
        <taxon>Pseudomonadati</taxon>
        <taxon>Gemmatimonadota</taxon>
        <taxon>Longimicrobiia</taxon>
        <taxon>Gaopeijiales</taxon>
        <taxon>Gaopeijiaceae</taxon>
        <taxon>Gaopeijia</taxon>
    </lineage>
</organism>
<evidence type="ECO:0000259" key="1">
    <source>
        <dbReference type="Pfam" id="PF23296"/>
    </source>
</evidence>
<dbReference type="Pfam" id="PF23296">
    <property type="entry name" value="DUF7079"/>
    <property type="match status" value="1"/>
</dbReference>
<reference evidence="2 3" key="1">
    <citation type="submission" date="2024-02" db="EMBL/GenBank/DDBJ databases">
        <title>A novel Gemmatimonadota bacterium.</title>
        <authorList>
            <person name="Du Z.-J."/>
            <person name="Ye Y.-Q."/>
        </authorList>
    </citation>
    <scope>NUCLEOTIDE SEQUENCE [LARGE SCALE GENOMIC DNA]</scope>
    <source>
        <strain evidence="2 3">DH-20</strain>
    </source>
</reference>
<keyword evidence="3" id="KW-1185">Reference proteome</keyword>
<gene>
    <name evidence="2" type="ORF">WI372_10120</name>
</gene>
<name>A0ABU9E9A7_9BACT</name>
<proteinExistence type="predicted"/>